<sequence length="63" mass="7218">MSPHILIDEALDSLTHPDSPPGNSILVQQIITNLMTDQLITLEEFSHYCQRLLKHCRQSKEFA</sequence>
<dbReference type="EMBL" id="JAHSTU010000001">
    <property type="protein sequence ID" value="MBV4518497.1"/>
    <property type="molecule type" value="Genomic_DNA"/>
</dbReference>
<comment type="caution">
    <text evidence="1">The sequence shown here is derived from an EMBL/GenBank/DDBJ whole genome shotgun (WGS) entry which is preliminary data.</text>
</comment>
<reference evidence="1" key="1">
    <citation type="submission" date="2021-06" db="EMBL/GenBank/DDBJ databases">
        <title>Updating the genus Pseudomonas: Description of 43 new species and partition of the Pseudomonas putida group.</title>
        <authorList>
            <person name="Girard L."/>
            <person name="Lood C."/>
            <person name="Vandamme P."/>
            <person name="Rokni-Zadeh H."/>
            <person name="Van Noort V."/>
            <person name="Hofte M."/>
            <person name="Lavigne R."/>
            <person name="De Mot R."/>
        </authorList>
    </citation>
    <scope>NUCLEOTIDE SEQUENCE</scope>
    <source>
        <strain evidence="1">SWRI74</strain>
    </source>
</reference>
<organism evidence="1 2">
    <name type="scientific">Pseudomonas azerbaijanoccidentalis</name>
    <dbReference type="NCBI Taxonomy" id="2842347"/>
    <lineage>
        <taxon>Bacteria</taxon>
        <taxon>Pseudomonadati</taxon>
        <taxon>Pseudomonadota</taxon>
        <taxon>Gammaproteobacteria</taxon>
        <taxon>Pseudomonadales</taxon>
        <taxon>Pseudomonadaceae</taxon>
        <taxon>Pseudomonas</taxon>
    </lineage>
</organism>
<keyword evidence="2" id="KW-1185">Reference proteome</keyword>
<accession>A0ABS6QHS7</accession>
<proteinExistence type="predicted"/>
<name>A0ABS6QHS7_9PSED</name>
<protein>
    <submittedName>
        <fullName evidence="1">Uncharacterized protein</fullName>
    </submittedName>
</protein>
<dbReference type="Proteomes" id="UP001049200">
    <property type="component" value="Unassembled WGS sequence"/>
</dbReference>
<gene>
    <name evidence="1" type="ORF">KVG88_00345</name>
</gene>
<dbReference type="RefSeq" id="WP_217869918.1">
    <property type="nucleotide sequence ID" value="NZ_JAHSTU010000001.1"/>
</dbReference>
<evidence type="ECO:0000313" key="1">
    <source>
        <dbReference type="EMBL" id="MBV4518497.1"/>
    </source>
</evidence>
<evidence type="ECO:0000313" key="2">
    <source>
        <dbReference type="Proteomes" id="UP001049200"/>
    </source>
</evidence>